<dbReference type="InterPro" id="IPR003660">
    <property type="entry name" value="HAMP_dom"/>
</dbReference>
<dbReference type="GO" id="GO:0007165">
    <property type="term" value="P:signal transduction"/>
    <property type="evidence" value="ECO:0007669"/>
    <property type="project" value="UniProtKB-KW"/>
</dbReference>
<sequence length="401" mass="43441">MQENIDENMNVAEKLDDEVKFGLGLKFGFVALIAILVSAPLGQLLTSFLSNFINLGDNVVYFRNIVDVIILIIVLQILLNKLIVSKVKKLIKVMDRIEQGQLDLSELDVKAKDEMGVLTRKTNSMVNQLQEDVKVMMTEVKDSVSDLSAYSEELSASAEEGNATIENTNQLIENISGNIQQISASSQEVNSFAQESASQTEAGGEKIDTTLATMNQISNSVNKAVEVIKGLESNSQEIGKIVDLITDIAEQTNLLALNAAIEAARAGEAGQGFAVVADEIRDLAEQTNQATADISGLITNTQSQADKGLEVVEKVESEVDAGQNVVKEAGEMFYSLKENNTQTAQQIKQTAEAAQKLAHDSDEVNRSAHDIESVSNDIATSSQELAEMAQDLRAVVDKFEV</sequence>
<dbReference type="SUPFAM" id="SSF58104">
    <property type="entry name" value="Methyl-accepting chemotaxis protein (MCP) signaling domain"/>
    <property type="match status" value="1"/>
</dbReference>
<evidence type="ECO:0000259" key="5">
    <source>
        <dbReference type="PROSITE" id="PS50111"/>
    </source>
</evidence>
<dbReference type="Gene3D" id="1.10.287.950">
    <property type="entry name" value="Methyl-accepting chemotaxis protein"/>
    <property type="match status" value="1"/>
</dbReference>
<accession>A0A939BQ02</accession>
<dbReference type="InterPro" id="IPR004089">
    <property type="entry name" value="MCPsignal_dom"/>
</dbReference>
<dbReference type="Proteomes" id="UP000774000">
    <property type="component" value="Unassembled WGS sequence"/>
</dbReference>
<comment type="similarity">
    <text evidence="2">Belongs to the methyl-accepting chemotaxis (MCP) protein family.</text>
</comment>
<evidence type="ECO:0000313" key="7">
    <source>
        <dbReference type="EMBL" id="MBM7557707.1"/>
    </source>
</evidence>
<feature type="transmembrane region" description="Helical" evidence="4">
    <location>
        <begin position="21"/>
        <end position="41"/>
    </location>
</feature>
<gene>
    <name evidence="7" type="ORF">JOC47_002573</name>
</gene>
<feature type="domain" description="HAMP" evidence="6">
    <location>
        <begin position="81"/>
        <end position="134"/>
    </location>
</feature>
<keyword evidence="4" id="KW-1133">Transmembrane helix</keyword>
<reference evidence="7" key="1">
    <citation type="submission" date="2021-01" db="EMBL/GenBank/DDBJ databases">
        <title>Genomic Encyclopedia of Type Strains, Phase IV (KMG-IV): sequencing the most valuable type-strain genomes for metagenomic binning, comparative biology and taxonomic classification.</title>
        <authorList>
            <person name="Goeker M."/>
        </authorList>
    </citation>
    <scope>NUCLEOTIDE SEQUENCE</scope>
    <source>
        <strain evidence="7">DSM 23230</strain>
    </source>
</reference>
<evidence type="ECO:0000313" key="8">
    <source>
        <dbReference type="Proteomes" id="UP000774000"/>
    </source>
</evidence>
<dbReference type="PROSITE" id="PS50111">
    <property type="entry name" value="CHEMOTAXIS_TRANSDUC_2"/>
    <property type="match status" value="1"/>
</dbReference>
<dbReference type="SMART" id="SM00283">
    <property type="entry name" value="MA"/>
    <property type="match status" value="1"/>
</dbReference>
<organism evidence="7 8">
    <name type="scientific">Halanaerobacter jeridensis</name>
    <dbReference type="NCBI Taxonomy" id="706427"/>
    <lineage>
        <taxon>Bacteria</taxon>
        <taxon>Bacillati</taxon>
        <taxon>Bacillota</taxon>
        <taxon>Clostridia</taxon>
        <taxon>Halanaerobiales</taxon>
        <taxon>Halobacteroidaceae</taxon>
        <taxon>Halanaerobacter</taxon>
    </lineage>
</organism>
<dbReference type="RefSeq" id="WP_204702451.1">
    <property type="nucleotide sequence ID" value="NZ_JAFBDQ010000015.1"/>
</dbReference>
<evidence type="ECO:0000256" key="4">
    <source>
        <dbReference type="SAM" id="Phobius"/>
    </source>
</evidence>
<evidence type="ECO:0000256" key="3">
    <source>
        <dbReference type="PROSITE-ProRule" id="PRU00284"/>
    </source>
</evidence>
<dbReference type="PROSITE" id="PS50885">
    <property type="entry name" value="HAMP"/>
    <property type="match status" value="1"/>
</dbReference>
<keyword evidence="8" id="KW-1185">Reference proteome</keyword>
<dbReference type="PANTHER" id="PTHR32089">
    <property type="entry name" value="METHYL-ACCEPTING CHEMOTAXIS PROTEIN MCPB"/>
    <property type="match status" value="1"/>
</dbReference>
<dbReference type="Pfam" id="PF00672">
    <property type="entry name" value="HAMP"/>
    <property type="match status" value="1"/>
</dbReference>
<dbReference type="EMBL" id="JAFBDQ010000015">
    <property type="protein sequence ID" value="MBM7557707.1"/>
    <property type="molecule type" value="Genomic_DNA"/>
</dbReference>
<keyword evidence="4" id="KW-0812">Transmembrane</keyword>
<dbReference type="PANTHER" id="PTHR32089:SF112">
    <property type="entry name" value="LYSOZYME-LIKE PROTEIN-RELATED"/>
    <property type="match status" value="1"/>
</dbReference>
<name>A0A939BQ02_9FIRM</name>
<dbReference type="CDD" id="cd11386">
    <property type="entry name" value="MCP_signal"/>
    <property type="match status" value="1"/>
</dbReference>
<evidence type="ECO:0000259" key="6">
    <source>
        <dbReference type="PROSITE" id="PS50885"/>
    </source>
</evidence>
<protein>
    <submittedName>
        <fullName evidence="7">Methyl-accepting chemotaxis protein</fullName>
    </submittedName>
</protein>
<keyword evidence="4" id="KW-0472">Membrane</keyword>
<dbReference type="GO" id="GO:0016020">
    <property type="term" value="C:membrane"/>
    <property type="evidence" value="ECO:0007669"/>
    <property type="project" value="InterPro"/>
</dbReference>
<dbReference type="AlphaFoldDB" id="A0A939BQ02"/>
<comment type="caution">
    <text evidence="7">The sequence shown here is derived from an EMBL/GenBank/DDBJ whole genome shotgun (WGS) entry which is preliminary data.</text>
</comment>
<feature type="domain" description="Methyl-accepting transducer" evidence="5">
    <location>
        <begin position="136"/>
        <end position="372"/>
    </location>
</feature>
<evidence type="ECO:0000256" key="2">
    <source>
        <dbReference type="ARBA" id="ARBA00029447"/>
    </source>
</evidence>
<evidence type="ECO:0000256" key="1">
    <source>
        <dbReference type="ARBA" id="ARBA00023224"/>
    </source>
</evidence>
<dbReference type="Pfam" id="PF00015">
    <property type="entry name" value="MCPsignal"/>
    <property type="match status" value="1"/>
</dbReference>
<feature type="transmembrane region" description="Helical" evidence="4">
    <location>
        <begin position="61"/>
        <end position="84"/>
    </location>
</feature>
<dbReference type="CDD" id="cd06225">
    <property type="entry name" value="HAMP"/>
    <property type="match status" value="1"/>
</dbReference>
<proteinExistence type="inferred from homology"/>
<keyword evidence="1 3" id="KW-0807">Transducer</keyword>